<dbReference type="EMBL" id="CP071090">
    <property type="protein sequence ID" value="QSQ20662.1"/>
    <property type="molecule type" value="Genomic_DNA"/>
</dbReference>
<dbReference type="Proteomes" id="UP000662747">
    <property type="component" value="Chromosome"/>
</dbReference>
<feature type="region of interest" description="Disordered" evidence="5">
    <location>
        <begin position="20"/>
        <end position="39"/>
    </location>
</feature>
<dbReference type="PANTHER" id="PTHR43133">
    <property type="entry name" value="RNA POLYMERASE ECF-TYPE SIGMA FACTO"/>
    <property type="match status" value="1"/>
</dbReference>
<evidence type="ECO:0000256" key="5">
    <source>
        <dbReference type="SAM" id="MobiDB-lite"/>
    </source>
</evidence>
<dbReference type="SUPFAM" id="SSF88946">
    <property type="entry name" value="Sigma2 domain of RNA polymerase sigma factors"/>
    <property type="match status" value="1"/>
</dbReference>
<keyword evidence="3" id="KW-0731">Sigma factor</keyword>
<dbReference type="InterPro" id="IPR013249">
    <property type="entry name" value="RNA_pol_sigma70_r4_t2"/>
</dbReference>
<evidence type="ECO:0000256" key="2">
    <source>
        <dbReference type="ARBA" id="ARBA00023015"/>
    </source>
</evidence>
<feature type="domain" description="RNA polymerase sigma-70 region 2" evidence="6">
    <location>
        <begin position="54"/>
        <end position="119"/>
    </location>
</feature>
<dbReference type="Pfam" id="PF08281">
    <property type="entry name" value="Sigma70_r4_2"/>
    <property type="match status" value="1"/>
</dbReference>
<proteinExistence type="inferred from homology"/>
<sequence>MDAFALQPSTLFSGSLLKRSLTGPERTGQPAPRVESRSLSSPTLDSRWFAAFAREHEASLRATAMRLCGNATDARDLVQETFERGLRNLDRYKPGTDGRAWLLTILHHLFIDSCRSRARERRADVSAEDLEERLAAPEVEAAPAWASISPEQLREALEKIPEEFRTVYRMHALENRSYIEIAERLGIPKATVGTRLIRARRKLKELLMPTPAGEAEGT</sequence>
<dbReference type="SUPFAM" id="SSF88659">
    <property type="entry name" value="Sigma3 and sigma4 domains of RNA polymerase sigma factors"/>
    <property type="match status" value="1"/>
</dbReference>
<dbReference type="Gene3D" id="1.10.10.10">
    <property type="entry name" value="Winged helix-like DNA-binding domain superfamily/Winged helix DNA-binding domain"/>
    <property type="match status" value="1"/>
</dbReference>
<protein>
    <submittedName>
        <fullName evidence="8">RNA polymerase sigma factor</fullName>
    </submittedName>
</protein>
<dbReference type="InterPro" id="IPR013324">
    <property type="entry name" value="RNA_pol_sigma_r3/r4-like"/>
</dbReference>
<accession>A0ABX7NT53</accession>
<name>A0ABX7NT53_9BACT</name>
<dbReference type="InterPro" id="IPR039425">
    <property type="entry name" value="RNA_pol_sigma-70-like"/>
</dbReference>
<evidence type="ECO:0000259" key="7">
    <source>
        <dbReference type="Pfam" id="PF08281"/>
    </source>
</evidence>
<dbReference type="CDD" id="cd06171">
    <property type="entry name" value="Sigma70_r4"/>
    <property type="match status" value="1"/>
</dbReference>
<evidence type="ECO:0000256" key="1">
    <source>
        <dbReference type="ARBA" id="ARBA00010641"/>
    </source>
</evidence>
<dbReference type="InterPro" id="IPR036388">
    <property type="entry name" value="WH-like_DNA-bd_sf"/>
</dbReference>
<keyword evidence="2" id="KW-0805">Transcription regulation</keyword>
<keyword evidence="9" id="KW-1185">Reference proteome</keyword>
<comment type="similarity">
    <text evidence="1">Belongs to the sigma-70 factor family. ECF subfamily.</text>
</comment>
<evidence type="ECO:0000256" key="3">
    <source>
        <dbReference type="ARBA" id="ARBA00023082"/>
    </source>
</evidence>
<keyword evidence="4" id="KW-0804">Transcription</keyword>
<dbReference type="InterPro" id="IPR014284">
    <property type="entry name" value="RNA_pol_sigma-70_dom"/>
</dbReference>
<evidence type="ECO:0000313" key="9">
    <source>
        <dbReference type="Proteomes" id="UP000662747"/>
    </source>
</evidence>
<organism evidence="8 9">
    <name type="scientific">Pyxidicoccus parkwayensis</name>
    <dbReference type="NCBI Taxonomy" id="2813578"/>
    <lineage>
        <taxon>Bacteria</taxon>
        <taxon>Pseudomonadati</taxon>
        <taxon>Myxococcota</taxon>
        <taxon>Myxococcia</taxon>
        <taxon>Myxococcales</taxon>
        <taxon>Cystobacterineae</taxon>
        <taxon>Myxococcaceae</taxon>
        <taxon>Pyxidicoccus</taxon>
    </lineage>
</organism>
<dbReference type="PANTHER" id="PTHR43133:SF25">
    <property type="entry name" value="RNA POLYMERASE SIGMA FACTOR RFAY-RELATED"/>
    <property type="match status" value="1"/>
</dbReference>
<gene>
    <name evidence="8" type="ORF">JY651_36325</name>
</gene>
<evidence type="ECO:0000313" key="8">
    <source>
        <dbReference type="EMBL" id="QSQ20662.1"/>
    </source>
</evidence>
<dbReference type="NCBIfam" id="TIGR02937">
    <property type="entry name" value="sigma70-ECF"/>
    <property type="match status" value="1"/>
</dbReference>
<dbReference type="InterPro" id="IPR013325">
    <property type="entry name" value="RNA_pol_sigma_r2"/>
</dbReference>
<evidence type="ECO:0000256" key="4">
    <source>
        <dbReference type="ARBA" id="ARBA00023163"/>
    </source>
</evidence>
<dbReference type="Pfam" id="PF04542">
    <property type="entry name" value="Sigma70_r2"/>
    <property type="match status" value="1"/>
</dbReference>
<dbReference type="Gene3D" id="1.10.1740.10">
    <property type="match status" value="1"/>
</dbReference>
<evidence type="ECO:0000259" key="6">
    <source>
        <dbReference type="Pfam" id="PF04542"/>
    </source>
</evidence>
<reference evidence="8 9" key="1">
    <citation type="submission" date="2021-02" db="EMBL/GenBank/DDBJ databases">
        <title>De Novo genome assembly of isolated myxobacteria.</title>
        <authorList>
            <person name="Stevens D.C."/>
        </authorList>
    </citation>
    <scope>NUCLEOTIDE SEQUENCE [LARGE SCALE GENOMIC DNA]</scope>
    <source>
        <strain evidence="9">SCPEA02</strain>
    </source>
</reference>
<dbReference type="InterPro" id="IPR007627">
    <property type="entry name" value="RNA_pol_sigma70_r2"/>
</dbReference>
<feature type="domain" description="RNA polymerase sigma factor 70 region 4 type 2" evidence="7">
    <location>
        <begin position="151"/>
        <end position="203"/>
    </location>
</feature>